<protein>
    <recommendedName>
        <fullName evidence="3">F-box associated domain-containing protein</fullName>
    </recommendedName>
</protein>
<evidence type="ECO:0000313" key="2">
    <source>
        <dbReference type="Proteomes" id="UP000626092"/>
    </source>
</evidence>
<comment type="caution">
    <text evidence="1">The sequence shown here is derived from an EMBL/GenBank/DDBJ whole genome shotgun (WGS) entry which is preliminary data.</text>
</comment>
<dbReference type="EMBL" id="WJXA01000004">
    <property type="protein sequence ID" value="KAF7144430.1"/>
    <property type="molecule type" value="Genomic_DNA"/>
</dbReference>
<evidence type="ECO:0000313" key="1">
    <source>
        <dbReference type="EMBL" id="KAF7144430.1"/>
    </source>
</evidence>
<sequence length="149" mass="16699">MLFNMGSQAFSVMMMPAALVSQRLLRLAIMSYGESVAVVCCGQPQEASCCIWVMKEYGVAESWSKLYNINPPGKLYQISSIISLQLESGLIREKIATGTWNLRWYVLYLRSDMSSTCRMTLPTFNAIETPPWRKPFYSGLAILDSGPPP</sequence>
<proteinExistence type="predicted"/>
<reference evidence="1" key="1">
    <citation type="submission" date="2019-11" db="EMBL/GenBank/DDBJ databases">
        <authorList>
            <person name="Liu Y."/>
            <person name="Hou J."/>
            <person name="Li T.-Q."/>
            <person name="Guan C.-H."/>
            <person name="Wu X."/>
            <person name="Wu H.-Z."/>
            <person name="Ling F."/>
            <person name="Zhang R."/>
            <person name="Shi X.-G."/>
            <person name="Ren J.-P."/>
            <person name="Chen E.-F."/>
            <person name="Sun J.-M."/>
        </authorList>
    </citation>
    <scope>NUCLEOTIDE SEQUENCE</scope>
    <source>
        <strain evidence="1">Adult_tree_wgs_1</strain>
        <tissue evidence="1">Leaves</tissue>
    </source>
</reference>
<accession>A0A834HA73</accession>
<organism evidence="1 2">
    <name type="scientific">Rhododendron simsii</name>
    <name type="common">Sims's rhododendron</name>
    <dbReference type="NCBI Taxonomy" id="118357"/>
    <lineage>
        <taxon>Eukaryota</taxon>
        <taxon>Viridiplantae</taxon>
        <taxon>Streptophyta</taxon>
        <taxon>Embryophyta</taxon>
        <taxon>Tracheophyta</taxon>
        <taxon>Spermatophyta</taxon>
        <taxon>Magnoliopsida</taxon>
        <taxon>eudicotyledons</taxon>
        <taxon>Gunneridae</taxon>
        <taxon>Pentapetalae</taxon>
        <taxon>asterids</taxon>
        <taxon>Ericales</taxon>
        <taxon>Ericaceae</taxon>
        <taxon>Ericoideae</taxon>
        <taxon>Rhodoreae</taxon>
        <taxon>Rhododendron</taxon>
    </lineage>
</organism>
<evidence type="ECO:0008006" key="3">
    <source>
        <dbReference type="Google" id="ProtNLM"/>
    </source>
</evidence>
<dbReference type="OrthoDB" id="5314306at2759"/>
<dbReference type="Proteomes" id="UP000626092">
    <property type="component" value="Unassembled WGS sequence"/>
</dbReference>
<name>A0A834HA73_RHOSS</name>
<keyword evidence="2" id="KW-1185">Reference proteome</keyword>
<dbReference type="AlphaFoldDB" id="A0A834HA73"/>
<gene>
    <name evidence="1" type="ORF">RHSIM_Rhsim04G0065300</name>
</gene>